<protein>
    <submittedName>
        <fullName evidence="2">Uncharacterized protein</fullName>
    </submittedName>
</protein>
<name>A0A8J7SC02_9BACT</name>
<evidence type="ECO:0000256" key="1">
    <source>
        <dbReference type="SAM" id="Phobius"/>
    </source>
</evidence>
<feature type="transmembrane region" description="Helical" evidence="1">
    <location>
        <begin position="248"/>
        <end position="269"/>
    </location>
</feature>
<feature type="transmembrane region" description="Helical" evidence="1">
    <location>
        <begin position="352"/>
        <end position="369"/>
    </location>
</feature>
<feature type="transmembrane region" description="Helical" evidence="1">
    <location>
        <begin position="192"/>
        <end position="208"/>
    </location>
</feature>
<sequence>MSAGFIVRILTMFLMILIVGRFMIAVDFVPTLNDIISIFKIASLEGPDRWVNGFFGPGYTLLYLLTGGSMALTAAIFLLLTAVSFWLMSGLFATVRFPAALSEEASGTGTVLSATGETPLAGSIPAIAAFLIHLVLFAVLKLNYSDGVFLFLLSIGLMLFLRCVMSDSRIGAAASAGLLAAGFSVLFRQHALPFLLIFLTAAVLSSAYQSRFADRAAASAADPGHSADHPSDGLPGRMTKTVRSAAPLLAYSWGLILIPLAGFLAITVIHPEIRPVSWQKFNVYQFLYGMDWYRVDLLLASAGYQEFSLLSVLADDPARPFRAAAAAVRPLWLPLVLVLAIPAGGWFLTRHWFHAAACITAIIYIPLILPGLERGLYPAMLAASLSFGFLICAFRKHPRMPAALAAIVLIAGGLSLLHLIREEVHLREQNRYMEQELEPALKQLGATDANRIMSDDYNIWFRNYNTLQVNNFQGWLNKHPAFRDFQPNTMFRQRDFDNNGIHYIVYLTDGYIAGEYPDVSCSEHITLKYHHICKL</sequence>
<evidence type="ECO:0000313" key="3">
    <source>
        <dbReference type="Proteomes" id="UP000673975"/>
    </source>
</evidence>
<keyword evidence="1" id="KW-1133">Transmembrane helix</keyword>
<dbReference type="RefSeq" id="WP_210512848.1">
    <property type="nucleotide sequence ID" value="NZ_JAFIDN010000010.1"/>
</dbReference>
<feature type="transmembrane region" description="Helical" evidence="1">
    <location>
        <begin position="321"/>
        <end position="340"/>
    </location>
</feature>
<keyword evidence="1" id="KW-0472">Membrane</keyword>
<feature type="transmembrane region" description="Helical" evidence="1">
    <location>
        <begin position="61"/>
        <end position="87"/>
    </location>
</feature>
<proteinExistence type="predicted"/>
<feature type="transmembrane region" description="Helical" evidence="1">
    <location>
        <begin position="375"/>
        <end position="394"/>
    </location>
</feature>
<gene>
    <name evidence="2" type="ORF">NATSA_12000</name>
</gene>
<reference evidence="2" key="1">
    <citation type="submission" date="2021-02" db="EMBL/GenBank/DDBJ databases">
        <title>Natronogracilivirga saccharolytica gen. nov. sp. nov. a new anaerobic, haloalkiliphilic carbohydrate-fermenting bacterium from soda lake and proposing of Cyclonatronumiaceae fam. nov. in the phylum Balneolaeota.</title>
        <authorList>
            <person name="Zhilina T.N."/>
            <person name="Sorokin D.Y."/>
            <person name="Zavarzina D.G."/>
            <person name="Toshchakov S.V."/>
            <person name="Kublanov I.V."/>
        </authorList>
    </citation>
    <scope>NUCLEOTIDE SEQUENCE</scope>
    <source>
        <strain evidence="2">Z-1702</strain>
    </source>
</reference>
<dbReference type="AlphaFoldDB" id="A0A8J7SC02"/>
<organism evidence="2 3">
    <name type="scientific">Natronogracilivirga saccharolytica</name>
    <dbReference type="NCBI Taxonomy" id="2812953"/>
    <lineage>
        <taxon>Bacteria</taxon>
        <taxon>Pseudomonadati</taxon>
        <taxon>Balneolota</taxon>
        <taxon>Balneolia</taxon>
        <taxon>Balneolales</taxon>
        <taxon>Cyclonatronaceae</taxon>
        <taxon>Natronogracilivirga</taxon>
    </lineage>
</organism>
<dbReference type="Proteomes" id="UP000673975">
    <property type="component" value="Unassembled WGS sequence"/>
</dbReference>
<feature type="transmembrane region" description="Helical" evidence="1">
    <location>
        <begin position="148"/>
        <end position="165"/>
    </location>
</feature>
<dbReference type="EMBL" id="JAFIDN010000010">
    <property type="protein sequence ID" value="MBP3193391.1"/>
    <property type="molecule type" value="Genomic_DNA"/>
</dbReference>
<accession>A0A8J7SC02</accession>
<keyword evidence="3" id="KW-1185">Reference proteome</keyword>
<feature type="transmembrane region" description="Helical" evidence="1">
    <location>
        <begin position="5"/>
        <end position="24"/>
    </location>
</feature>
<feature type="transmembrane region" description="Helical" evidence="1">
    <location>
        <begin position="401"/>
        <end position="420"/>
    </location>
</feature>
<feature type="transmembrane region" description="Helical" evidence="1">
    <location>
        <begin position="120"/>
        <end position="142"/>
    </location>
</feature>
<evidence type="ECO:0000313" key="2">
    <source>
        <dbReference type="EMBL" id="MBP3193391.1"/>
    </source>
</evidence>
<keyword evidence="1" id="KW-0812">Transmembrane</keyword>
<comment type="caution">
    <text evidence="2">The sequence shown here is derived from an EMBL/GenBank/DDBJ whole genome shotgun (WGS) entry which is preliminary data.</text>
</comment>